<dbReference type="InterPro" id="IPR032876">
    <property type="entry name" value="J_dom"/>
</dbReference>
<accession>A0ABX7P312</accession>
<dbReference type="Proteomes" id="UP000662747">
    <property type="component" value="Chromosome"/>
</dbReference>
<organism evidence="2 3">
    <name type="scientific">Pyxidicoccus parkwayensis</name>
    <dbReference type="NCBI Taxonomy" id="2813578"/>
    <lineage>
        <taxon>Bacteria</taxon>
        <taxon>Pseudomonadati</taxon>
        <taxon>Myxococcota</taxon>
        <taxon>Myxococcia</taxon>
        <taxon>Myxococcales</taxon>
        <taxon>Cystobacterineae</taxon>
        <taxon>Myxococcaceae</taxon>
        <taxon>Pyxidicoccus</taxon>
    </lineage>
</organism>
<evidence type="ECO:0000313" key="2">
    <source>
        <dbReference type="EMBL" id="QSQ24847.1"/>
    </source>
</evidence>
<dbReference type="SMART" id="SM00060">
    <property type="entry name" value="FN3"/>
    <property type="match status" value="1"/>
</dbReference>
<evidence type="ECO:0000259" key="1">
    <source>
        <dbReference type="PROSITE" id="PS50853"/>
    </source>
</evidence>
<dbReference type="CDD" id="cd00063">
    <property type="entry name" value="FN3"/>
    <property type="match status" value="1"/>
</dbReference>
<protein>
    <submittedName>
        <fullName evidence="2">Fibronectin type III domain-containing protein</fullName>
    </submittedName>
</protein>
<dbReference type="RefSeq" id="WP_206726408.1">
    <property type="nucleotide sequence ID" value="NZ_CP071090.1"/>
</dbReference>
<reference evidence="2 3" key="1">
    <citation type="submission" date="2021-02" db="EMBL/GenBank/DDBJ databases">
        <title>De Novo genome assembly of isolated myxobacteria.</title>
        <authorList>
            <person name="Stevens D.C."/>
        </authorList>
    </citation>
    <scope>NUCLEOTIDE SEQUENCE [LARGE SCALE GENOMIC DNA]</scope>
    <source>
        <strain evidence="3">SCPEA02</strain>
    </source>
</reference>
<sequence length="806" mass="86167">MRTLTAQEASTLRTHTYVTHLRVRVRRPDLTDVDLGALLGQDWLLGVTWNESTDTPVAQATVSARRNGPGGVTSLSPMVGGSAVNYTGSGSFAPLLKEGRQFLVDVASLPAGQLPSPSDWREVFWGRVDSVDFGPEELRFDGRDYYGGLLQDTFIEAERNYGNDSVGVAVQDVMASILAENGGVATLYTSVDPMWQLGRFTQKRVPVYEALQQLAAQLGWEVRQVWLDGFGFLLMLRSPDRLASTPVWTFGPDDYVELPVVRKSLAEIRNVVEVVYSDYADRDGTNLPKRKTVTSTNPSSVTEYNRRYMQVTEASNSNINSTAEAQRLADAAIADLSDSALEVEVSLRASFWPLQVGDIVSLLPDGMSLDTPQMLAVVSVNHAFTSDGLEKTSLKLRGRPSISRTAWMERDAAPGVALLSKLTGPDAPRNLSVVPKPSGAVVSFTPAPTGPAWDAYELHVSSAPGFTPSNATLKAAQSTTRFEVSDLTPSITYYAKVRGRTAEGNVGTPSSEVTLTPRYVAPVDWQPLVSTASIISNPDFEAANTPGAPPDTWTMANGTWGADANLETGTVFSGTKAVRLEATARLSRIQAQRFVVRGGERFFISAVVLIQPPSSGRDVAIYVNWFDRWGAYVSTTVAATVGAISLASFQELGTDSAVIAPSTASFADIIIGKVSATDSGGLPYYVIIDSVRASLLPRVPGFTMPTFGAGYGADLSNGRQLVGSRIENGCRVFLRGAIGLGGSGTPSSHLFTVIDAHRPAGPETFEVRTNTGSGRLTIFANGQAHLEAGGNAFVSLSGISYPALGT</sequence>
<dbReference type="InterPro" id="IPR013783">
    <property type="entry name" value="Ig-like_fold"/>
</dbReference>
<dbReference type="InterPro" id="IPR036116">
    <property type="entry name" value="FN3_sf"/>
</dbReference>
<dbReference type="InterPro" id="IPR003961">
    <property type="entry name" value="FN3_dom"/>
</dbReference>
<dbReference type="EMBL" id="CP071090">
    <property type="protein sequence ID" value="QSQ24847.1"/>
    <property type="molecule type" value="Genomic_DNA"/>
</dbReference>
<dbReference type="SUPFAM" id="SSF49265">
    <property type="entry name" value="Fibronectin type III"/>
    <property type="match status" value="1"/>
</dbReference>
<evidence type="ECO:0000313" key="3">
    <source>
        <dbReference type="Proteomes" id="UP000662747"/>
    </source>
</evidence>
<gene>
    <name evidence="2" type="ORF">JY651_07870</name>
</gene>
<keyword evidence="3" id="KW-1185">Reference proteome</keyword>
<name>A0ABX7P312_9BACT</name>
<dbReference type="Pfam" id="PF00041">
    <property type="entry name" value="fn3"/>
    <property type="match status" value="1"/>
</dbReference>
<dbReference type="Gene3D" id="2.60.120.260">
    <property type="entry name" value="Galactose-binding domain-like"/>
    <property type="match status" value="1"/>
</dbReference>
<proteinExistence type="predicted"/>
<dbReference type="PROSITE" id="PS50853">
    <property type="entry name" value="FN3"/>
    <property type="match status" value="1"/>
</dbReference>
<feature type="domain" description="Fibronectin type-III" evidence="1">
    <location>
        <begin position="424"/>
        <end position="523"/>
    </location>
</feature>
<dbReference type="Pfam" id="PF13550">
    <property type="entry name" value="Phage-tail_3"/>
    <property type="match status" value="1"/>
</dbReference>
<dbReference type="Gene3D" id="2.60.40.10">
    <property type="entry name" value="Immunoglobulins"/>
    <property type="match status" value="1"/>
</dbReference>